<keyword evidence="3 12" id="KW-0210">Decarboxylase</keyword>
<dbReference type="PRINTS" id="PR01181">
    <property type="entry name" value="DAPDCRBXLASE"/>
</dbReference>
<feature type="binding site" evidence="12">
    <location>
        <position position="359"/>
    </location>
    <ligand>
        <name>substrate</name>
    </ligand>
</feature>
<keyword evidence="5 12" id="KW-0457">Lysine biosynthesis</keyword>
<dbReference type="Proteomes" id="UP000234639">
    <property type="component" value="Unassembled WGS sequence"/>
</dbReference>
<sequence>MIDIKNYENLAKTYKTPLYIYDFDKIKNNYLDLKEVFRARKSLICYAVKANSNLSILKLLADLGSGFDCVSFNEVKKALIAGASRYKIIFSGVGKTDDEIENALKEDILMLNIESFEELLNVEKIAKSLNLKARISVRVNPNINPKTHPYISTGLKENKFGVSINEARKIYIYAKKSEFLESIGIHFHIGSQLSDATPILESAKLVSNLMRELKALEIDIKFFDIGGGIGIKYADEKTINLYEYAQGVLKALDGQDCTIVCEPGRSIVANAGEMLVKVLYKKENDGKNFLIVDGAMNDLLRPSLYNAFHNIVSLKDSQDLVNFDIVGPICESGDFLGKDRYLPNLDKGDLLVVKDVGAYGFSMSSNYNSRLKPAEIALINGEVKLIRKRESFEDLIKDERV</sequence>
<comment type="function">
    <text evidence="12">Specifically catalyzes the decarboxylation of meso-diaminopimelate (meso-DAP) to L-lysine.</text>
</comment>
<dbReference type="Pfam" id="PF02784">
    <property type="entry name" value="Orn_Arg_deC_N"/>
    <property type="match status" value="1"/>
</dbReference>
<dbReference type="NCBIfam" id="TIGR01048">
    <property type="entry name" value="lysA"/>
    <property type="match status" value="1"/>
</dbReference>
<feature type="binding site" evidence="12">
    <location>
        <position position="305"/>
    </location>
    <ligand>
        <name>substrate</name>
    </ligand>
</feature>
<keyword evidence="4 12" id="KW-0663">Pyridoxal phosphate</keyword>
<dbReference type="SUPFAM" id="SSF51419">
    <property type="entry name" value="PLP-binding barrel"/>
    <property type="match status" value="1"/>
</dbReference>
<dbReference type="PANTHER" id="PTHR43727">
    <property type="entry name" value="DIAMINOPIMELATE DECARBOXYLASE"/>
    <property type="match status" value="1"/>
</dbReference>
<evidence type="ECO:0000256" key="14">
    <source>
        <dbReference type="RuleBase" id="RU003738"/>
    </source>
</evidence>
<dbReference type="HAMAP" id="MF_02120">
    <property type="entry name" value="LysA"/>
    <property type="match status" value="1"/>
</dbReference>
<dbReference type="InterPro" id="IPR002986">
    <property type="entry name" value="DAP_deCOOHase_LysA"/>
</dbReference>
<feature type="domain" description="Orn/DAP/Arg decarboxylase 2 N-terminal" evidence="16">
    <location>
        <begin position="24"/>
        <end position="269"/>
    </location>
</feature>
<evidence type="ECO:0000256" key="4">
    <source>
        <dbReference type="ARBA" id="ARBA00022898"/>
    </source>
</evidence>
<dbReference type="InterPro" id="IPR000183">
    <property type="entry name" value="Orn/DAP/Arg_de-COase"/>
</dbReference>
<evidence type="ECO:0000256" key="10">
    <source>
        <dbReference type="ARBA" id="ARBA00066427"/>
    </source>
</evidence>
<dbReference type="InterPro" id="IPR022653">
    <property type="entry name" value="De-COase2_pyr-phos_BS"/>
</dbReference>
<dbReference type="PANTHER" id="PTHR43727:SF2">
    <property type="entry name" value="GROUP IV DECARBOXYLASE"/>
    <property type="match status" value="1"/>
</dbReference>
<evidence type="ECO:0000256" key="8">
    <source>
        <dbReference type="ARBA" id="ARBA00060643"/>
    </source>
</evidence>
<keyword evidence="2 12" id="KW-0028">Amino-acid biosynthesis</keyword>
<dbReference type="Gene3D" id="3.20.20.10">
    <property type="entry name" value="Alanine racemase"/>
    <property type="match status" value="1"/>
</dbReference>
<dbReference type="FunFam" id="3.20.20.10:FF:000003">
    <property type="entry name" value="Diaminopimelate decarboxylase"/>
    <property type="match status" value="1"/>
</dbReference>
<evidence type="ECO:0000256" key="12">
    <source>
        <dbReference type="HAMAP-Rule" id="MF_02120"/>
    </source>
</evidence>
<feature type="binding site" evidence="12">
    <location>
        <position position="331"/>
    </location>
    <ligand>
        <name>substrate</name>
    </ligand>
</feature>
<dbReference type="GO" id="GO:0030170">
    <property type="term" value="F:pyridoxal phosphate binding"/>
    <property type="evidence" value="ECO:0007669"/>
    <property type="project" value="UniProtKB-UniRule"/>
</dbReference>
<dbReference type="EC" id="4.1.1.20" evidence="10 12"/>
<dbReference type="PROSITE" id="PS00878">
    <property type="entry name" value="ODR_DC_2_1"/>
    <property type="match status" value="1"/>
</dbReference>
<feature type="active site" description="Proton donor" evidence="13">
    <location>
        <position position="330"/>
    </location>
</feature>
<name>A0A2I1NAZ5_9BACT</name>
<evidence type="ECO:0000256" key="6">
    <source>
        <dbReference type="ARBA" id="ARBA00023239"/>
    </source>
</evidence>
<evidence type="ECO:0000256" key="13">
    <source>
        <dbReference type="PIRSR" id="PIRSR600183-50"/>
    </source>
</evidence>
<evidence type="ECO:0000256" key="5">
    <source>
        <dbReference type="ARBA" id="ARBA00023154"/>
    </source>
</evidence>
<feature type="binding site" evidence="12">
    <location>
        <begin position="262"/>
        <end position="265"/>
    </location>
    <ligand>
        <name>pyridoxal 5'-phosphate</name>
        <dbReference type="ChEBI" id="CHEBI:597326"/>
    </ligand>
</feature>
<feature type="binding site" evidence="12">
    <location>
        <position position="228"/>
    </location>
    <ligand>
        <name>pyridoxal 5'-phosphate</name>
        <dbReference type="ChEBI" id="CHEBI:597326"/>
    </ligand>
</feature>
<proteinExistence type="inferred from homology"/>
<evidence type="ECO:0000256" key="1">
    <source>
        <dbReference type="ARBA" id="ARBA00001933"/>
    </source>
</evidence>
<evidence type="ECO:0000256" key="7">
    <source>
        <dbReference type="ARBA" id="ARBA00050464"/>
    </source>
</evidence>
<dbReference type="FunFam" id="2.40.37.10:FF:000003">
    <property type="entry name" value="Diaminopimelate decarboxylase"/>
    <property type="match status" value="1"/>
</dbReference>
<dbReference type="Gene3D" id="2.40.37.10">
    <property type="entry name" value="Lyase, Ornithine Decarboxylase, Chain A, domain 1"/>
    <property type="match status" value="1"/>
</dbReference>
<organism evidence="17 18">
    <name type="scientific">Campylobacter ureolyticus</name>
    <dbReference type="NCBI Taxonomy" id="827"/>
    <lineage>
        <taxon>Bacteria</taxon>
        <taxon>Pseudomonadati</taxon>
        <taxon>Campylobacterota</taxon>
        <taxon>Epsilonproteobacteria</taxon>
        <taxon>Campylobacterales</taxon>
        <taxon>Campylobacteraceae</taxon>
        <taxon>Campylobacter</taxon>
    </lineage>
</organism>
<evidence type="ECO:0000259" key="16">
    <source>
        <dbReference type="Pfam" id="PF02784"/>
    </source>
</evidence>
<comment type="cofactor">
    <cofactor evidence="1 12 13 14">
        <name>pyridoxal 5'-phosphate</name>
        <dbReference type="ChEBI" id="CHEBI:597326"/>
    </cofactor>
</comment>
<comment type="subunit">
    <text evidence="12">Homodimer.</text>
</comment>
<dbReference type="UniPathway" id="UPA00034">
    <property type="reaction ID" value="UER00027"/>
</dbReference>
<dbReference type="EMBL" id="PKHU01000003">
    <property type="protein sequence ID" value="PKZ29553.1"/>
    <property type="molecule type" value="Genomic_DNA"/>
</dbReference>
<dbReference type="CDD" id="cd06828">
    <property type="entry name" value="PLPDE_III_DapDC"/>
    <property type="match status" value="1"/>
</dbReference>
<comment type="catalytic activity">
    <reaction evidence="7 12 14">
        <text>meso-2,6-diaminopimelate + H(+) = L-lysine + CO2</text>
        <dbReference type="Rhea" id="RHEA:15101"/>
        <dbReference type="ChEBI" id="CHEBI:15378"/>
        <dbReference type="ChEBI" id="CHEBI:16526"/>
        <dbReference type="ChEBI" id="CHEBI:32551"/>
        <dbReference type="ChEBI" id="CHEBI:57791"/>
        <dbReference type="EC" id="4.1.1.20"/>
    </reaction>
</comment>
<dbReference type="SUPFAM" id="SSF50621">
    <property type="entry name" value="Alanine racemase C-terminal domain-like"/>
    <property type="match status" value="1"/>
</dbReference>
<feature type="domain" description="Orn/DAP/Arg decarboxylase 2 C-terminal" evidence="15">
    <location>
        <begin position="19"/>
        <end position="357"/>
    </location>
</feature>
<comment type="pathway">
    <text evidence="8 12 14">Amino-acid biosynthesis; L-lysine biosynthesis via DAP pathway; L-lysine from DL-2,6-diaminopimelate: step 1/1.</text>
</comment>
<evidence type="ECO:0000256" key="9">
    <source>
        <dbReference type="ARBA" id="ARBA00060983"/>
    </source>
</evidence>
<feature type="binding site" evidence="12">
    <location>
        <position position="359"/>
    </location>
    <ligand>
        <name>pyridoxal 5'-phosphate</name>
        <dbReference type="ChEBI" id="CHEBI:597326"/>
    </ligand>
</feature>
<comment type="similarity">
    <text evidence="9 12">Belongs to the Orn/Lys/Arg decarboxylase class-II family. LysA subfamily.</text>
</comment>
<evidence type="ECO:0000313" key="18">
    <source>
        <dbReference type="Proteomes" id="UP000234639"/>
    </source>
</evidence>
<evidence type="ECO:0000256" key="11">
    <source>
        <dbReference type="ARBA" id="ARBA00074972"/>
    </source>
</evidence>
<dbReference type="RefSeq" id="WP_101637117.1">
    <property type="nucleotide sequence ID" value="NZ_PKHU01000003.1"/>
</dbReference>
<dbReference type="PRINTS" id="PR01179">
    <property type="entry name" value="ODADCRBXLASE"/>
</dbReference>
<dbReference type="InterPro" id="IPR029066">
    <property type="entry name" value="PLP-binding_barrel"/>
</dbReference>
<evidence type="ECO:0000259" key="15">
    <source>
        <dbReference type="Pfam" id="PF00278"/>
    </source>
</evidence>
<dbReference type="InterPro" id="IPR022644">
    <property type="entry name" value="De-COase2_N"/>
</dbReference>
<gene>
    <name evidence="12 17" type="primary">lysA</name>
    <name evidence="17" type="ORF">CYJ41_04145</name>
</gene>
<evidence type="ECO:0000313" key="17">
    <source>
        <dbReference type="EMBL" id="PKZ29553.1"/>
    </source>
</evidence>
<dbReference type="GO" id="GO:0008836">
    <property type="term" value="F:diaminopimelate decarboxylase activity"/>
    <property type="evidence" value="ECO:0007669"/>
    <property type="project" value="UniProtKB-UniRule"/>
</dbReference>
<feature type="binding site" evidence="12">
    <location>
        <position position="265"/>
    </location>
    <ligand>
        <name>substrate</name>
    </ligand>
</feature>
<evidence type="ECO:0000256" key="2">
    <source>
        <dbReference type="ARBA" id="ARBA00022605"/>
    </source>
</evidence>
<dbReference type="InterPro" id="IPR009006">
    <property type="entry name" value="Ala_racemase/Decarboxylase_C"/>
</dbReference>
<accession>A0A2I1NAZ5</accession>
<dbReference type="AlphaFoldDB" id="A0A2I1NAZ5"/>
<dbReference type="PROSITE" id="PS00879">
    <property type="entry name" value="ODR_DC_2_2"/>
    <property type="match status" value="1"/>
</dbReference>
<feature type="binding site" evidence="12">
    <location>
        <position position="301"/>
    </location>
    <ligand>
        <name>substrate</name>
    </ligand>
</feature>
<protein>
    <recommendedName>
        <fullName evidence="11 12">Diaminopimelate decarboxylase</fullName>
        <shortName evidence="12">DAP decarboxylase</shortName>
        <shortName evidence="12">DAPDC</shortName>
        <ecNumber evidence="10 12">4.1.1.20</ecNumber>
    </recommendedName>
</protein>
<feature type="modified residue" description="N6-(pyridoxal phosphate)lysine" evidence="12 13">
    <location>
        <position position="49"/>
    </location>
</feature>
<comment type="caution">
    <text evidence="17">The sequence shown here is derived from an EMBL/GenBank/DDBJ whole genome shotgun (WGS) entry which is preliminary data.</text>
</comment>
<evidence type="ECO:0000256" key="3">
    <source>
        <dbReference type="ARBA" id="ARBA00022793"/>
    </source>
</evidence>
<dbReference type="InterPro" id="IPR022643">
    <property type="entry name" value="De-COase2_C"/>
</dbReference>
<keyword evidence="6 12" id="KW-0456">Lyase</keyword>
<dbReference type="Pfam" id="PF00278">
    <property type="entry name" value="Orn_DAP_Arg_deC"/>
    <property type="match status" value="1"/>
</dbReference>
<dbReference type="InterPro" id="IPR022657">
    <property type="entry name" value="De-COase2_CS"/>
</dbReference>
<reference evidence="17 18" key="1">
    <citation type="submission" date="2017-12" db="EMBL/GenBank/DDBJ databases">
        <title>Phylogenetic diversity of female urinary microbiome.</title>
        <authorList>
            <person name="Thomas-White K."/>
            <person name="Wolfe A.J."/>
        </authorList>
    </citation>
    <scope>NUCLEOTIDE SEQUENCE [LARGE SCALE GENOMIC DNA]</scope>
    <source>
        <strain evidence="17 18">UMB0112</strain>
    </source>
</reference>
<dbReference type="GO" id="GO:0009089">
    <property type="term" value="P:lysine biosynthetic process via diaminopimelate"/>
    <property type="evidence" value="ECO:0007669"/>
    <property type="project" value="UniProtKB-UniRule"/>
</dbReference>